<dbReference type="EMBL" id="LCPC01000005">
    <property type="protein sequence ID" value="KKU89792.1"/>
    <property type="molecule type" value="Genomic_DNA"/>
</dbReference>
<gene>
    <name evidence="2" type="ORF">UY20_C0005G0006</name>
</gene>
<dbReference type="Proteomes" id="UP000034403">
    <property type="component" value="Unassembled WGS sequence"/>
</dbReference>
<evidence type="ECO:0000313" key="3">
    <source>
        <dbReference type="Proteomes" id="UP000034403"/>
    </source>
</evidence>
<protein>
    <submittedName>
        <fullName evidence="2">Uncharacterized protein</fullName>
    </submittedName>
</protein>
<evidence type="ECO:0000313" key="2">
    <source>
        <dbReference type="EMBL" id="KKU89792.1"/>
    </source>
</evidence>
<accession>A0A0G1U6S4</accession>
<feature type="compositionally biased region" description="Basic and acidic residues" evidence="1">
    <location>
        <begin position="87"/>
        <end position="103"/>
    </location>
</feature>
<comment type="caution">
    <text evidence="2">The sequence shown here is derived from an EMBL/GenBank/DDBJ whole genome shotgun (WGS) entry which is preliminary data.</text>
</comment>
<reference evidence="2 3" key="1">
    <citation type="journal article" date="2015" name="Nature">
        <title>rRNA introns, odd ribosomes, and small enigmatic genomes across a large radiation of phyla.</title>
        <authorList>
            <person name="Brown C.T."/>
            <person name="Hug L.A."/>
            <person name="Thomas B.C."/>
            <person name="Sharon I."/>
            <person name="Castelle C.J."/>
            <person name="Singh A."/>
            <person name="Wilkins M.J."/>
            <person name="Williams K.H."/>
            <person name="Banfield J.F."/>
        </authorList>
    </citation>
    <scope>NUCLEOTIDE SEQUENCE [LARGE SCALE GENOMIC DNA]</scope>
</reference>
<dbReference type="AlphaFoldDB" id="A0A0G1U6S4"/>
<proteinExistence type="predicted"/>
<feature type="region of interest" description="Disordered" evidence="1">
    <location>
        <begin position="86"/>
        <end position="106"/>
    </location>
</feature>
<sequence>MNAEYYYRQFVFTPLAEDAGGERYQTDKHEKEGVDICKHRVQVFSVNGNEKMMRPPVGKEHGKGEDIAREHRQELFQFIPQSHVVRRPPDAGHRKFEDQDSHNYGKNAVGKLVQSRVMHDNSIL</sequence>
<evidence type="ECO:0000256" key="1">
    <source>
        <dbReference type="SAM" id="MobiDB-lite"/>
    </source>
</evidence>
<name>A0A0G1U6S4_9BACT</name>
<organism evidence="2 3">
    <name type="scientific">Candidatus Yanofskybacteria bacterium GW2011_GWA1_48_10</name>
    <dbReference type="NCBI Taxonomy" id="1619022"/>
    <lineage>
        <taxon>Bacteria</taxon>
        <taxon>Candidatus Yanofskyibacteriota</taxon>
    </lineage>
</organism>